<name>A0ABV2XJ28_9NOCA</name>
<evidence type="ECO:0000313" key="1">
    <source>
        <dbReference type="EMBL" id="MEU2125756.1"/>
    </source>
</evidence>
<evidence type="ECO:0008006" key="3">
    <source>
        <dbReference type="Google" id="ProtNLM"/>
    </source>
</evidence>
<accession>A0ABV2XJ28</accession>
<dbReference type="Proteomes" id="UP001550535">
    <property type="component" value="Unassembled WGS sequence"/>
</dbReference>
<keyword evidence="2" id="KW-1185">Reference proteome</keyword>
<proteinExistence type="predicted"/>
<dbReference type="RefSeq" id="WP_063023433.1">
    <property type="nucleotide sequence ID" value="NZ_JBEYBM010000024.1"/>
</dbReference>
<evidence type="ECO:0000313" key="2">
    <source>
        <dbReference type="Proteomes" id="UP001550535"/>
    </source>
</evidence>
<sequence length="420" mass="45853">MIDETAALRFELSGEAAHWQTATVGLADLDNFAAPDAWRALETYLGLAVRRHLSELVTSARLELDAMQADIRAALTLTDLRRCQQRVHRFRRRYLQAETVLTFYGNAVRSRTTARLGELLRACDYLAVESMRVPLRPMRVTPPPALVYLDSGLGASILRAGWRAWDGSSPSPAAAIKLTRFNLLRPTSMLHEAGHQVAHLTGWNDELTTVLRRGIPDSLVADVWAGWATELGPDLLAFAHAGYGAVAALHDVVNDARQVFACPMGDPHPVAYLRVLAGVQMCQRFYGVGPWDTLRQAWQAVYPIASAPPELQPLLVRSVEQLPRIVDLGLRTPMRAFGGAALAEIVDPTRVSPTALTELQRAAGGALTTSSHYLQAEGLRLLAHAAYSVAVRPETAAQTAEDFETWMRRLGTVASVSAAA</sequence>
<gene>
    <name evidence="1" type="ORF">ABZ507_28465</name>
</gene>
<dbReference type="EMBL" id="JBEYBR010000098">
    <property type="protein sequence ID" value="MEU2125756.1"/>
    <property type="molecule type" value="Genomic_DNA"/>
</dbReference>
<protein>
    <recommendedName>
        <fullName evidence="3">DUF1704 domain-containing protein</fullName>
    </recommendedName>
</protein>
<reference evidence="1 2" key="1">
    <citation type="submission" date="2024-06" db="EMBL/GenBank/DDBJ databases">
        <title>The Natural Products Discovery Center: Release of the First 8490 Sequenced Strains for Exploring Actinobacteria Biosynthetic Diversity.</title>
        <authorList>
            <person name="Kalkreuter E."/>
            <person name="Kautsar S.A."/>
            <person name="Yang D."/>
            <person name="Bader C.D."/>
            <person name="Teijaro C.N."/>
            <person name="Fluegel L."/>
            <person name="Davis C.M."/>
            <person name="Simpson J.R."/>
            <person name="Lauterbach L."/>
            <person name="Steele A.D."/>
            <person name="Gui C."/>
            <person name="Meng S."/>
            <person name="Li G."/>
            <person name="Viehrig K."/>
            <person name="Ye F."/>
            <person name="Su P."/>
            <person name="Kiefer A.F."/>
            <person name="Nichols A."/>
            <person name="Cepeda A.J."/>
            <person name="Yan W."/>
            <person name="Fan B."/>
            <person name="Jiang Y."/>
            <person name="Adhikari A."/>
            <person name="Zheng C.-J."/>
            <person name="Schuster L."/>
            <person name="Cowan T.M."/>
            <person name="Smanski M.J."/>
            <person name="Chevrette M.G."/>
            <person name="De Carvalho L.P.S."/>
            <person name="Shen B."/>
        </authorList>
    </citation>
    <scope>NUCLEOTIDE SEQUENCE [LARGE SCALE GENOMIC DNA]</scope>
    <source>
        <strain evidence="1 2">NPDC019434</strain>
    </source>
</reference>
<organism evidence="1 2">
    <name type="scientific">Nocardia niwae</name>
    <dbReference type="NCBI Taxonomy" id="626084"/>
    <lineage>
        <taxon>Bacteria</taxon>
        <taxon>Bacillati</taxon>
        <taxon>Actinomycetota</taxon>
        <taxon>Actinomycetes</taxon>
        <taxon>Mycobacteriales</taxon>
        <taxon>Nocardiaceae</taxon>
        <taxon>Nocardia</taxon>
    </lineage>
</organism>
<comment type="caution">
    <text evidence="1">The sequence shown here is derived from an EMBL/GenBank/DDBJ whole genome shotgun (WGS) entry which is preliminary data.</text>
</comment>